<feature type="region of interest" description="Disordered" evidence="1">
    <location>
        <begin position="1"/>
        <end position="33"/>
    </location>
</feature>
<organism evidence="2 3">
    <name type="scientific">Colletotrichum plurivorum</name>
    <dbReference type="NCBI Taxonomy" id="2175906"/>
    <lineage>
        <taxon>Eukaryota</taxon>
        <taxon>Fungi</taxon>
        <taxon>Dikarya</taxon>
        <taxon>Ascomycota</taxon>
        <taxon>Pezizomycotina</taxon>
        <taxon>Sordariomycetes</taxon>
        <taxon>Hypocreomycetidae</taxon>
        <taxon>Glomerellales</taxon>
        <taxon>Glomerellaceae</taxon>
        <taxon>Colletotrichum</taxon>
        <taxon>Colletotrichum orchidearum species complex</taxon>
    </lineage>
</organism>
<name>A0A8H6NB54_9PEZI</name>
<comment type="caution">
    <text evidence="2">The sequence shown here is derived from an EMBL/GenBank/DDBJ whole genome shotgun (WGS) entry which is preliminary data.</text>
</comment>
<evidence type="ECO:0000256" key="1">
    <source>
        <dbReference type="SAM" id="MobiDB-lite"/>
    </source>
</evidence>
<dbReference type="Proteomes" id="UP000654918">
    <property type="component" value="Unassembled WGS sequence"/>
</dbReference>
<sequence>MGGMPGPRPPTPAPPAGGADPTNPPVKKVSRKATTTWMALREARHACILANLSFGQREREEREGHCDDMPDLLSAWACRYPTAERERNVRQSSSSTTIAVIAIRFARLVRYTTRRRASKSDHPSSLEALMANLGA</sequence>
<feature type="compositionally biased region" description="Pro residues" evidence="1">
    <location>
        <begin position="1"/>
        <end position="15"/>
    </location>
</feature>
<accession>A0A8H6NB54</accession>
<evidence type="ECO:0000313" key="2">
    <source>
        <dbReference type="EMBL" id="KAF6827042.1"/>
    </source>
</evidence>
<reference evidence="2" key="1">
    <citation type="journal article" date="2020" name="Phytopathology">
        <title>Genome Sequence Resources of Colletotrichum truncatum, C. plurivorum, C. musicola, and C. sojae: Four Species Pathogenic to Soybean (Glycine max).</title>
        <authorList>
            <person name="Rogerio F."/>
            <person name="Boufleur T.R."/>
            <person name="Ciampi-Guillardi M."/>
            <person name="Sukno S.A."/>
            <person name="Thon M.R."/>
            <person name="Massola Junior N.S."/>
            <person name="Baroncelli R."/>
        </authorList>
    </citation>
    <scope>NUCLEOTIDE SEQUENCE</scope>
    <source>
        <strain evidence="2">LFN00145</strain>
    </source>
</reference>
<dbReference type="AlphaFoldDB" id="A0A8H6NB54"/>
<keyword evidence="3" id="KW-1185">Reference proteome</keyword>
<dbReference type="EMBL" id="WIGO01000144">
    <property type="protein sequence ID" value="KAF6827042.1"/>
    <property type="molecule type" value="Genomic_DNA"/>
</dbReference>
<protein>
    <submittedName>
        <fullName evidence="2">Uncharacterized protein</fullName>
    </submittedName>
</protein>
<evidence type="ECO:0000313" key="3">
    <source>
        <dbReference type="Proteomes" id="UP000654918"/>
    </source>
</evidence>
<gene>
    <name evidence="2" type="ORF">CPLU01_09306</name>
</gene>
<proteinExistence type="predicted"/>